<dbReference type="SMART" id="SM00042">
    <property type="entry name" value="CUB"/>
    <property type="match status" value="1"/>
</dbReference>
<dbReference type="Gene3D" id="1.10.3860.10">
    <property type="entry name" value="Sodium:dicarboxylate symporter"/>
    <property type="match status" value="1"/>
</dbReference>
<feature type="compositionally biased region" description="Basic and acidic residues" evidence="15">
    <location>
        <begin position="670"/>
        <end position="715"/>
    </location>
</feature>
<evidence type="ECO:0000256" key="2">
    <source>
        <dbReference type="ARBA" id="ARBA00022448"/>
    </source>
</evidence>
<feature type="domain" description="EGF-like" evidence="18">
    <location>
        <begin position="263"/>
        <end position="300"/>
    </location>
</feature>
<dbReference type="InterPro" id="IPR043504">
    <property type="entry name" value="Peptidase_S1_PA_chymotrypsin"/>
</dbReference>
<dbReference type="Proteomes" id="UP001279410">
    <property type="component" value="Unassembled WGS sequence"/>
</dbReference>
<dbReference type="SMART" id="SM00032">
    <property type="entry name" value="CCP"/>
    <property type="match status" value="4"/>
</dbReference>
<keyword evidence="3 13" id="KW-0245">EGF-like domain</keyword>
<dbReference type="PANTHER" id="PTHR11958">
    <property type="entry name" value="SODIUM/DICARBOXYLATE SYMPORTER-RELATED"/>
    <property type="match status" value="1"/>
</dbReference>
<feature type="transmembrane region" description="Helical" evidence="16">
    <location>
        <begin position="1030"/>
        <end position="1052"/>
    </location>
</feature>
<dbReference type="Gene3D" id="2.10.25.10">
    <property type="entry name" value="Laminin"/>
    <property type="match status" value="1"/>
</dbReference>
<dbReference type="GO" id="GO:0015501">
    <property type="term" value="F:glutamate:sodium symporter activity"/>
    <property type="evidence" value="ECO:0007669"/>
    <property type="project" value="TreeGrafter"/>
</dbReference>
<organism evidence="20 21">
    <name type="scientific">Lates japonicus</name>
    <name type="common">Japanese lates</name>
    <dbReference type="NCBI Taxonomy" id="270547"/>
    <lineage>
        <taxon>Eukaryota</taxon>
        <taxon>Metazoa</taxon>
        <taxon>Chordata</taxon>
        <taxon>Craniata</taxon>
        <taxon>Vertebrata</taxon>
        <taxon>Euteleostomi</taxon>
        <taxon>Actinopterygii</taxon>
        <taxon>Neopterygii</taxon>
        <taxon>Teleostei</taxon>
        <taxon>Neoteleostei</taxon>
        <taxon>Acanthomorphata</taxon>
        <taxon>Carangaria</taxon>
        <taxon>Carangaria incertae sedis</taxon>
        <taxon>Centropomidae</taxon>
        <taxon>Lates</taxon>
    </lineage>
</organism>
<evidence type="ECO:0000259" key="17">
    <source>
        <dbReference type="PROSITE" id="PS01180"/>
    </source>
</evidence>
<comment type="catalytic activity">
    <reaction evidence="11">
        <text>K(+)(in) + L-aspartate(out) + 3 Na(+)(out) + H(+)(out) = K(+)(out) + L-aspartate(in) + 3 Na(+)(in) + H(+)(in)</text>
        <dbReference type="Rhea" id="RHEA:70851"/>
        <dbReference type="ChEBI" id="CHEBI:15378"/>
        <dbReference type="ChEBI" id="CHEBI:29101"/>
        <dbReference type="ChEBI" id="CHEBI:29103"/>
        <dbReference type="ChEBI" id="CHEBI:29991"/>
    </reaction>
</comment>
<dbReference type="Pfam" id="PF00084">
    <property type="entry name" value="Sushi"/>
    <property type="match status" value="4"/>
</dbReference>
<evidence type="ECO:0000256" key="15">
    <source>
        <dbReference type="SAM" id="MobiDB-lite"/>
    </source>
</evidence>
<dbReference type="SUPFAM" id="SSF57535">
    <property type="entry name" value="Complement control module/SCR domain"/>
    <property type="match status" value="4"/>
</dbReference>
<evidence type="ECO:0000256" key="4">
    <source>
        <dbReference type="ARBA" id="ARBA00022692"/>
    </source>
</evidence>
<feature type="compositionally biased region" description="Basic and acidic residues" evidence="15">
    <location>
        <begin position="431"/>
        <end position="473"/>
    </location>
</feature>
<dbReference type="InterPro" id="IPR000859">
    <property type="entry name" value="CUB_dom"/>
</dbReference>
<name>A0AAD3R9U3_LATJO</name>
<sequence>MLSAGPRLQLGQTHGGTRTTPWSGTFTSGKEGCFLFISLLILISLPQGRAWPYDYRYLYNHCPGPEWNIMCRGCCEYDVIRCKCPIQGTPVGYAVPCCRNAINECDPCIIHPGCSIFENCKRCNNGTWGPRDDFFITGKYCAECRPGWSGGDCMKCGGVIRKRQGHLVLESYPNNARCEWTIQVDRPFTIELRFMMLSLEFHHSCRYDYVEVRDGDSINSGVIGRFCGNSRPAPIQSSGNSLHILFVSDGYKNFDGFFATFQESSACSSSPCLHDGTCILDSSYTYHCACLAGYTGKRCENVVGCRRPPVPTHGSTEGLFHHSGARITFRCDPGFELRGFRTAICLSDGTWSAPAPECVPAERVCALPPKPTHGDHFLVYGPNDVLIALQYLCYQPYELSGTSQRTCLPNNTWSGTPPVCTKVNNTLTEAEKDNDKAKEPEKGKETEIYTDKDINKTKDKDQENTTGEKESVGGKDINTGRENTTAVDREDKYTGTIPEEPVAEDRNEGEQEERNTGSEKPTGGSKDKVDSKDPDNSLNTVEKKEPEVSKPPEKKEGIPDINLGTGKTDITEIVVIKDKGQEEKERKEEQVNGKRDPDKVGPNDTKLRTVISEGENTVEIFELEMTKNNTVTYDTKDTKKENNTIGSPEPGRKIIPTKVNITQYTLYRAGGEESGKPKEKPTIKEDKTEKDPAEKTKEELDKEKEEKEKEKEKDVNQSFTEKSCPPLPRFYHGYHQVVTGLEPETVEFFCNHSYALSGDARRTCQPDGTWSGKQPFCVRACREPKVSELVKQRVLPPQTPSRKTPVHKFYSSVMGRQLQSDGPTKGPPVLPQLPQGFHHLYTHIEYECHSPFYQHSGSPRRTCLKTGKWSGRHVSCSPVCGKHPTFDPERPAEAHWPWLAAIYRRSTNGIETKVTKADSLAGSLKKDGGAGTGNHNQVSDWQLVCSGALMNQRSVVVAAHCVTELGKVSGCDKTLRGDKTKNFFRRGLQQSANSMPKQVEVRMHESHLEPIEARPQSKCAKICSSMFKNLLLTLTVLGVILGAVAGMLLRVASPIHPDIVMVIAFPGDILMRMLKMLILPLIISSLITGLAGLDAKSSGRLGTRAMVYYMTTTIIAAILGVILVLVIHPGNPKLKENLGEGEKNDDVSSLDAFFDLIRNLFPENLVQACFQQIQTVTKKVEVVIEEDVNATTVEGLVANITKEPQFIVKKSLQFKSGMNVLGLIGFFIAFGICMGKMGERARLMIEFFNILNEIVMKLVIMIMWYSPLGIACLICGKIISIKDLEVVARQLGMYMVTVIIGLIIHGAIFLPSIYFVIVRKNPFTFFLGIFQAWITALGTASSAGTLPVTFRCLEENLGIDKRVTRFVLPVGATINMDGTALYEAVAAIFIAQMNGVHLDPGQIVTVSLTATLASVGAASIPSAGLVTMLLILTAVGLPTQDISLLVAVDWLLDRFRTSVNVVGDSYGAGIVYHMSKAELEELDAHMAKSDDIEMMTKTQSYYDDMKNHHENNSNQ</sequence>
<dbReference type="FunFam" id="1.10.3860.10:FF:000002">
    <property type="entry name" value="Amino acid transporter"/>
    <property type="match status" value="1"/>
</dbReference>
<feature type="compositionally biased region" description="Basic and acidic residues" evidence="15">
    <location>
        <begin position="525"/>
        <end position="558"/>
    </location>
</feature>
<accession>A0AAD3R9U3</accession>
<dbReference type="Gene3D" id="2.60.120.290">
    <property type="entry name" value="Spermadhesin, CUB domain"/>
    <property type="match status" value="1"/>
</dbReference>
<dbReference type="InterPro" id="IPR050746">
    <property type="entry name" value="DAACS"/>
</dbReference>
<dbReference type="Pfam" id="PF00375">
    <property type="entry name" value="SDF"/>
    <property type="match status" value="1"/>
</dbReference>
<dbReference type="EMBL" id="BRZM01000040">
    <property type="protein sequence ID" value="GLD60210.1"/>
    <property type="molecule type" value="Genomic_DNA"/>
</dbReference>
<keyword evidence="5" id="KW-0769">Symport</keyword>
<keyword evidence="9" id="KW-0325">Glycoprotein</keyword>
<dbReference type="PROSITE" id="PS00713">
    <property type="entry name" value="NA_DICARBOXYL_SYMP_1"/>
    <property type="match status" value="1"/>
</dbReference>
<feature type="region of interest" description="Disordered" evidence="15">
    <location>
        <begin position="431"/>
        <end position="607"/>
    </location>
</feature>
<dbReference type="GO" id="GO:0005886">
    <property type="term" value="C:plasma membrane"/>
    <property type="evidence" value="ECO:0007669"/>
    <property type="project" value="TreeGrafter"/>
</dbReference>
<comment type="caution">
    <text evidence="13">Lacks conserved residue(s) required for the propagation of feature annotation.</text>
</comment>
<dbReference type="SMART" id="SM00181">
    <property type="entry name" value="EGF"/>
    <property type="match status" value="2"/>
</dbReference>
<dbReference type="PROSITE" id="PS01186">
    <property type="entry name" value="EGF_2"/>
    <property type="match status" value="1"/>
</dbReference>
<feature type="transmembrane region" description="Helical" evidence="16">
    <location>
        <begin position="1219"/>
        <end position="1238"/>
    </location>
</feature>
<dbReference type="SUPFAM" id="SSF118215">
    <property type="entry name" value="Proton glutamate symport protein"/>
    <property type="match status" value="1"/>
</dbReference>
<evidence type="ECO:0000256" key="8">
    <source>
        <dbReference type="ARBA" id="ARBA00023157"/>
    </source>
</evidence>
<comment type="subcellular location">
    <subcellularLocation>
        <location evidence="1">Membrane</location>
        <topology evidence="1">Multi-pass membrane protein</topology>
    </subcellularLocation>
</comment>
<dbReference type="Pfam" id="PF00008">
    <property type="entry name" value="EGF"/>
    <property type="match status" value="1"/>
</dbReference>
<feature type="compositionally biased region" description="Basic and acidic residues" evidence="15">
    <location>
        <begin position="575"/>
        <end position="607"/>
    </location>
</feature>
<dbReference type="InterPro" id="IPR000436">
    <property type="entry name" value="Sushi_SCR_CCP_dom"/>
</dbReference>
<dbReference type="SUPFAM" id="SSF49854">
    <property type="entry name" value="Spermadhesin, CUB domain"/>
    <property type="match status" value="1"/>
</dbReference>
<evidence type="ECO:0000256" key="12">
    <source>
        <dbReference type="ARBA" id="ARBA00049118"/>
    </source>
</evidence>
<keyword evidence="20" id="KW-0645">Protease</keyword>
<dbReference type="InterPro" id="IPR035914">
    <property type="entry name" value="Sperma_CUB_dom_sf"/>
</dbReference>
<reference evidence="20" key="1">
    <citation type="submission" date="2022-08" db="EMBL/GenBank/DDBJ databases">
        <title>Genome sequencing of akame (Lates japonicus).</title>
        <authorList>
            <person name="Hashiguchi Y."/>
            <person name="Takahashi H."/>
        </authorList>
    </citation>
    <scope>NUCLEOTIDE SEQUENCE</scope>
    <source>
        <strain evidence="20">Kochi</strain>
    </source>
</reference>
<dbReference type="InterPro" id="IPR018107">
    <property type="entry name" value="Na-dicarboxylate_symporter_CS"/>
</dbReference>
<feature type="disulfide bond" evidence="14">
    <location>
        <begin position="393"/>
        <end position="420"/>
    </location>
</feature>
<evidence type="ECO:0000256" key="5">
    <source>
        <dbReference type="ARBA" id="ARBA00022847"/>
    </source>
</evidence>
<dbReference type="PANTHER" id="PTHR11958:SF93">
    <property type="entry name" value="EXCITATORY AMINO ACID TRANSPORTER 2"/>
    <property type="match status" value="1"/>
</dbReference>
<dbReference type="InterPro" id="IPR001991">
    <property type="entry name" value="Na-dicarboxylate_symporter"/>
</dbReference>
<dbReference type="InterPro" id="IPR035976">
    <property type="entry name" value="Sushi/SCR/CCP_sf"/>
</dbReference>
<dbReference type="InterPro" id="IPR000742">
    <property type="entry name" value="EGF"/>
</dbReference>
<feature type="transmembrane region" description="Helical" evidence="16">
    <location>
        <begin position="1411"/>
        <end position="1435"/>
    </location>
</feature>
<feature type="transmembrane region" description="Helical" evidence="16">
    <location>
        <begin position="1366"/>
        <end position="1391"/>
    </location>
</feature>
<evidence type="ECO:0000256" key="10">
    <source>
        <dbReference type="ARBA" id="ARBA00047601"/>
    </source>
</evidence>
<feature type="domain" description="CUB" evidence="17">
    <location>
        <begin position="156"/>
        <end position="264"/>
    </location>
</feature>
<dbReference type="InterPro" id="IPR036458">
    <property type="entry name" value="Na:dicarbo_symporter_sf"/>
</dbReference>
<comment type="catalytic activity">
    <reaction evidence="10">
        <text>K(+)(in) + L-glutamate(out) + 3 Na(+)(out) + H(+)(out) = K(+)(out) + L-glutamate(in) + 3 Na(+)(in) + H(+)(in)</text>
        <dbReference type="Rhea" id="RHEA:70699"/>
        <dbReference type="ChEBI" id="CHEBI:15378"/>
        <dbReference type="ChEBI" id="CHEBI:29101"/>
        <dbReference type="ChEBI" id="CHEBI:29103"/>
        <dbReference type="ChEBI" id="CHEBI:29985"/>
    </reaction>
</comment>
<evidence type="ECO:0000256" key="3">
    <source>
        <dbReference type="ARBA" id="ARBA00022536"/>
    </source>
</evidence>
<feature type="compositionally biased region" description="Basic and acidic residues" evidence="15">
    <location>
        <begin position="503"/>
        <end position="517"/>
    </location>
</feature>
<dbReference type="Pfam" id="PF00431">
    <property type="entry name" value="CUB"/>
    <property type="match status" value="1"/>
</dbReference>
<comment type="caution">
    <text evidence="20">The sequence shown here is derived from an EMBL/GenBank/DDBJ whole genome shotgun (WGS) entry which is preliminary data.</text>
</comment>
<keyword evidence="7 16" id="KW-0472">Membrane</keyword>
<proteinExistence type="predicted"/>
<feature type="domain" description="Sushi" evidence="19">
    <location>
        <begin position="303"/>
        <end position="360"/>
    </location>
</feature>
<evidence type="ECO:0000259" key="18">
    <source>
        <dbReference type="PROSITE" id="PS50026"/>
    </source>
</evidence>
<dbReference type="SUPFAM" id="SSF50494">
    <property type="entry name" value="Trypsin-like serine proteases"/>
    <property type="match status" value="1"/>
</dbReference>
<keyword evidence="4 16" id="KW-0812">Transmembrane</keyword>
<dbReference type="GO" id="GO:0006508">
    <property type="term" value="P:proteolysis"/>
    <property type="evidence" value="ECO:0007669"/>
    <property type="project" value="UniProtKB-KW"/>
</dbReference>
<feature type="transmembrane region" description="Helical" evidence="16">
    <location>
        <begin position="1323"/>
        <end position="1346"/>
    </location>
</feature>
<keyword evidence="14" id="KW-0768">Sushi</keyword>
<keyword evidence="8 13" id="KW-1015">Disulfide bond</keyword>
<dbReference type="CDD" id="cd00033">
    <property type="entry name" value="CCP"/>
    <property type="match status" value="4"/>
</dbReference>
<evidence type="ECO:0000256" key="13">
    <source>
        <dbReference type="PROSITE-ProRule" id="PRU00076"/>
    </source>
</evidence>
<dbReference type="PROSITE" id="PS50026">
    <property type="entry name" value="EGF_3"/>
    <property type="match status" value="1"/>
</dbReference>
<keyword evidence="21" id="KW-1185">Reference proteome</keyword>
<dbReference type="PROSITE" id="PS01180">
    <property type="entry name" value="CUB"/>
    <property type="match status" value="1"/>
</dbReference>
<dbReference type="FunFam" id="2.10.25.10:FF:000063">
    <property type="entry name" value="Slit guidance ligand 2"/>
    <property type="match status" value="1"/>
</dbReference>
<feature type="transmembrane region" description="Helical" evidence="16">
    <location>
        <begin position="1258"/>
        <end position="1279"/>
    </location>
</feature>
<evidence type="ECO:0000313" key="21">
    <source>
        <dbReference type="Proteomes" id="UP001279410"/>
    </source>
</evidence>
<keyword evidence="20" id="KW-0378">Hydrolase</keyword>
<comment type="catalytic activity">
    <reaction evidence="12">
        <text>D-aspartate(out) + K(+)(in) + 3 Na(+)(out) + H(+)(out) = D-aspartate(in) + K(+)(out) + 3 Na(+)(in) + H(+)(in)</text>
        <dbReference type="Rhea" id="RHEA:71379"/>
        <dbReference type="ChEBI" id="CHEBI:15378"/>
        <dbReference type="ChEBI" id="CHEBI:29101"/>
        <dbReference type="ChEBI" id="CHEBI:29103"/>
        <dbReference type="ChEBI" id="CHEBI:29990"/>
    </reaction>
</comment>
<feature type="domain" description="Sushi" evidence="19">
    <location>
        <begin position="722"/>
        <end position="779"/>
    </location>
</feature>
<feature type="transmembrane region" description="Helical" evidence="16">
    <location>
        <begin position="1073"/>
        <end position="1093"/>
    </location>
</feature>
<keyword evidence="2" id="KW-0813">Transport</keyword>
<dbReference type="GO" id="GO:0008233">
    <property type="term" value="F:peptidase activity"/>
    <property type="evidence" value="ECO:0007669"/>
    <property type="project" value="UniProtKB-KW"/>
</dbReference>
<dbReference type="GO" id="GO:0005313">
    <property type="term" value="F:L-glutamate transmembrane transporter activity"/>
    <property type="evidence" value="ECO:0007669"/>
    <property type="project" value="TreeGrafter"/>
</dbReference>
<protein>
    <submittedName>
        <fullName evidence="20">Inactive serine protease PAMR1 isoform X3</fullName>
    </submittedName>
</protein>
<dbReference type="GO" id="GO:0015175">
    <property type="term" value="F:neutral L-amino acid transmembrane transporter activity"/>
    <property type="evidence" value="ECO:0007669"/>
    <property type="project" value="TreeGrafter"/>
</dbReference>
<evidence type="ECO:0000256" key="14">
    <source>
        <dbReference type="PROSITE-ProRule" id="PRU00302"/>
    </source>
</evidence>
<dbReference type="PROSITE" id="PS00714">
    <property type="entry name" value="NA_DICARBOXYL_SYMP_2"/>
    <property type="match status" value="1"/>
</dbReference>
<evidence type="ECO:0000256" key="16">
    <source>
        <dbReference type="SAM" id="Phobius"/>
    </source>
</evidence>
<keyword evidence="6 16" id="KW-1133">Transmembrane helix</keyword>
<dbReference type="Gene3D" id="2.40.10.10">
    <property type="entry name" value="Trypsin-like serine proteases"/>
    <property type="match status" value="1"/>
</dbReference>
<gene>
    <name evidence="20" type="ORF">AKAME5_001213600</name>
</gene>
<evidence type="ECO:0000256" key="1">
    <source>
        <dbReference type="ARBA" id="ARBA00004141"/>
    </source>
</evidence>
<dbReference type="Gene3D" id="2.10.70.10">
    <property type="entry name" value="Complement Module, domain 1"/>
    <property type="match status" value="4"/>
</dbReference>
<feature type="disulfide bond" evidence="13">
    <location>
        <begin position="290"/>
        <end position="299"/>
    </location>
</feature>
<dbReference type="InterPro" id="IPR009003">
    <property type="entry name" value="Peptidase_S1_PA"/>
</dbReference>
<feature type="disulfide bond" evidence="14">
    <location>
        <begin position="331"/>
        <end position="358"/>
    </location>
</feature>
<evidence type="ECO:0000313" key="20">
    <source>
        <dbReference type="EMBL" id="GLD60210.1"/>
    </source>
</evidence>
<evidence type="ECO:0000256" key="6">
    <source>
        <dbReference type="ARBA" id="ARBA00022989"/>
    </source>
</evidence>
<feature type="region of interest" description="Disordered" evidence="15">
    <location>
        <begin position="668"/>
        <end position="721"/>
    </location>
</feature>
<dbReference type="PROSITE" id="PS00022">
    <property type="entry name" value="EGF_1"/>
    <property type="match status" value="1"/>
</dbReference>
<dbReference type="PRINTS" id="PR00173">
    <property type="entry name" value="EDTRNSPORT"/>
</dbReference>
<evidence type="ECO:0000259" key="19">
    <source>
        <dbReference type="PROSITE" id="PS50923"/>
    </source>
</evidence>
<dbReference type="SUPFAM" id="SSF57196">
    <property type="entry name" value="EGF/Laminin"/>
    <property type="match status" value="1"/>
</dbReference>
<feature type="domain" description="Sushi" evidence="19">
    <location>
        <begin position="363"/>
        <end position="422"/>
    </location>
</feature>
<feature type="transmembrane region" description="Helical" evidence="16">
    <location>
        <begin position="1291"/>
        <end position="1317"/>
    </location>
</feature>
<evidence type="ECO:0000256" key="11">
    <source>
        <dbReference type="ARBA" id="ARBA00048715"/>
    </source>
</evidence>
<dbReference type="GO" id="GO:0098712">
    <property type="term" value="P:L-glutamate import across plasma membrane"/>
    <property type="evidence" value="ECO:0007669"/>
    <property type="project" value="TreeGrafter"/>
</dbReference>
<feature type="transmembrane region" description="Helical" evidence="16">
    <location>
        <begin position="1105"/>
        <end position="1127"/>
    </location>
</feature>
<evidence type="ECO:0000256" key="7">
    <source>
        <dbReference type="ARBA" id="ARBA00023136"/>
    </source>
</evidence>
<dbReference type="CDD" id="cd00041">
    <property type="entry name" value="CUB"/>
    <property type="match status" value="1"/>
</dbReference>
<dbReference type="CDD" id="cd00054">
    <property type="entry name" value="EGF_CA"/>
    <property type="match status" value="1"/>
</dbReference>
<feature type="region of interest" description="Disordered" evidence="15">
    <location>
        <begin position="632"/>
        <end position="655"/>
    </location>
</feature>
<feature type="disulfide bond" evidence="14">
    <location>
        <begin position="750"/>
        <end position="777"/>
    </location>
</feature>
<dbReference type="PROSITE" id="PS50923">
    <property type="entry name" value="SUSHI"/>
    <property type="match status" value="3"/>
</dbReference>
<dbReference type="FunFam" id="2.60.120.290:FF:000005">
    <property type="entry name" value="Procollagen C-endopeptidase enhancer 1"/>
    <property type="match status" value="1"/>
</dbReference>
<dbReference type="GO" id="GO:0070778">
    <property type="term" value="P:L-aspartate transmembrane transport"/>
    <property type="evidence" value="ECO:0007669"/>
    <property type="project" value="TreeGrafter"/>
</dbReference>
<evidence type="ECO:0000256" key="9">
    <source>
        <dbReference type="ARBA" id="ARBA00023180"/>
    </source>
</evidence>